<dbReference type="OrthoDB" id="1935586at2759"/>
<dbReference type="InterPro" id="IPR056924">
    <property type="entry name" value="SH3_Tf2-1"/>
</dbReference>
<reference evidence="2 3" key="1">
    <citation type="submission" date="2018-04" db="EMBL/GenBank/DDBJ databases">
        <authorList>
            <person name="Vogel A."/>
        </authorList>
    </citation>
    <scope>NUCLEOTIDE SEQUENCE [LARGE SCALE GENOMIC DNA]</scope>
</reference>
<evidence type="ECO:0000259" key="1">
    <source>
        <dbReference type="Pfam" id="PF24626"/>
    </source>
</evidence>
<dbReference type="PANTHER" id="PTHR35046:SF18">
    <property type="entry name" value="RNA-DIRECTED DNA POLYMERASE"/>
    <property type="match status" value="1"/>
</dbReference>
<dbReference type="PANTHER" id="PTHR35046">
    <property type="entry name" value="ZINC KNUCKLE (CCHC-TYPE) FAMILY PROTEIN"/>
    <property type="match status" value="1"/>
</dbReference>
<dbReference type="Pfam" id="PF24626">
    <property type="entry name" value="SH3_Tf2-1"/>
    <property type="match status" value="1"/>
</dbReference>
<accession>A0A484K645</accession>
<dbReference type="AlphaFoldDB" id="A0A484K645"/>
<organism evidence="2 3">
    <name type="scientific">Cuscuta campestris</name>
    <dbReference type="NCBI Taxonomy" id="132261"/>
    <lineage>
        <taxon>Eukaryota</taxon>
        <taxon>Viridiplantae</taxon>
        <taxon>Streptophyta</taxon>
        <taxon>Embryophyta</taxon>
        <taxon>Tracheophyta</taxon>
        <taxon>Spermatophyta</taxon>
        <taxon>Magnoliopsida</taxon>
        <taxon>eudicotyledons</taxon>
        <taxon>Gunneridae</taxon>
        <taxon>Pentapetalae</taxon>
        <taxon>asterids</taxon>
        <taxon>lamiids</taxon>
        <taxon>Solanales</taxon>
        <taxon>Convolvulaceae</taxon>
        <taxon>Cuscuteae</taxon>
        <taxon>Cuscuta</taxon>
        <taxon>Cuscuta subgen. Grammica</taxon>
        <taxon>Cuscuta sect. Cleistogrammica</taxon>
    </lineage>
</organism>
<protein>
    <recommendedName>
        <fullName evidence="1">Tf2-1-like SH3-like domain-containing protein</fullName>
    </recommendedName>
</protein>
<keyword evidence="3" id="KW-1185">Reference proteome</keyword>
<gene>
    <name evidence="2" type="ORF">CCAM_LOCUS2939</name>
</gene>
<feature type="domain" description="Tf2-1-like SH3-like" evidence="1">
    <location>
        <begin position="39"/>
        <end position="100"/>
    </location>
</feature>
<proteinExistence type="predicted"/>
<name>A0A484K645_9ASTE</name>
<dbReference type="Proteomes" id="UP000595140">
    <property type="component" value="Unassembled WGS sequence"/>
</dbReference>
<dbReference type="EMBL" id="OOIL02000148">
    <property type="protein sequence ID" value="VFQ61163.1"/>
    <property type="molecule type" value="Genomic_DNA"/>
</dbReference>
<evidence type="ECO:0000313" key="3">
    <source>
        <dbReference type="Proteomes" id="UP000595140"/>
    </source>
</evidence>
<sequence>MTVHLKGIHEQVRSKIEESNNRYKARVDKHRRQVLFDVGDFVWVVLTKDRFLVGEYDKLKERKIRPCEIVQKINDNAYKLRLPGHLRTSDVFNVKNLTPCFMDA</sequence>
<evidence type="ECO:0000313" key="2">
    <source>
        <dbReference type="EMBL" id="VFQ61163.1"/>
    </source>
</evidence>